<dbReference type="AlphaFoldDB" id="A0A0E9Q5D7"/>
<protein>
    <submittedName>
        <fullName evidence="1">Uncharacterized protein</fullName>
    </submittedName>
</protein>
<accession>A0A0E9Q5D7</accession>
<reference evidence="1" key="2">
    <citation type="journal article" date="2015" name="Fish Shellfish Immunol.">
        <title>Early steps in the European eel (Anguilla anguilla)-Vibrio vulnificus interaction in the gills: Role of the RtxA13 toxin.</title>
        <authorList>
            <person name="Callol A."/>
            <person name="Pajuelo D."/>
            <person name="Ebbesson L."/>
            <person name="Teles M."/>
            <person name="MacKenzie S."/>
            <person name="Amaro C."/>
        </authorList>
    </citation>
    <scope>NUCLEOTIDE SEQUENCE</scope>
</reference>
<sequence>MARTAVCKVIQVHQSFCHVPYQAGISSSRA</sequence>
<organism evidence="1">
    <name type="scientific">Anguilla anguilla</name>
    <name type="common">European freshwater eel</name>
    <name type="synonym">Muraena anguilla</name>
    <dbReference type="NCBI Taxonomy" id="7936"/>
    <lineage>
        <taxon>Eukaryota</taxon>
        <taxon>Metazoa</taxon>
        <taxon>Chordata</taxon>
        <taxon>Craniata</taxon>
        <taxon>Vertebrata</taxon>
        <taxon>Euteleostomi</taxon>
        <taxon>Actinopterygii</taxon>
        <taxon>Neopterygii</taxon>
        <taxon>Teleostei</taxon>
        <taxon>Anguilliformes</taxon>
        <taxon>Anguillidae</taxon>
        <taxon>Anguilla</taxon>
    </lineage>
</organism>
<dbReference type="EMBL" id="GBXM01096623">
    <property type="protein sequence ID" value="JAH11954.1"/>
    <property type="molecule type" value="Transcribed_RNA"/>
</dbReference>
<reference evidence="1" key="1">
    <citation type="submission" date="2014-11" db="EMBL/GenBank/DDBJ databases">
        <authorList>
            <person name="Amaro Gonzalez C."/>
        </authorList>
    </citation>
    <scope>NUCLEOTIDE SEQUENCE</scope>
</reference>
<name>A0A0E9Q5D7_ANGAN</name>
<evidence type="ECO:0000313" key="1">
    <source>
        <dbReference type="EMBL" id="JAH11954.1"/>
    </source>
</evidence>
<proteinExistence type="predicted"/>